<dbReference type="FunFam" id="3.40.140.10:FF:000005">
    <property type="entry name" value="tRNA-specific adenosine deaminase"/>
    <property type="match status" value="1"/>
</dbReference>
<comment type="catalytic activity">
    <reaction evidence="7 8">
        <text>adenosine(34) in tRNA + H2O + H(+) = inosine(34) in tRNA + NH4(+)</text>
        <dbReference type="Rhea" id="RHEA:43168"/>
        <dbReference type="Rhea" id="RHEA-COMP:10373"/>
        <dbReference type="Rhea" id="RHEA-COMP:10374"/>
        <dbReference type="ChEBI" id="CHEBI:15377"/>
        <dbReference type="ChEBI" id="CHEBI:15378"/>
        <dbReference type="ChEBI" id="CHEBI:28938"/>
        <dbReference type="ChEBI" id="CHEBI:74411"/>
        <dbReference type="ChEBI" id="CHEBI:82852"/>
        <dbReference type="EC" id="3.5.4.33"/>
    </reaction>
</comment>
<dbReference type="Gene3D" id="3.40.140.10">
    <property type="entry name" value="Cytidine Deaminase, domain 2"/>
    <property type="match status" value="1"/>
</dbReference>
<dbReference type="InterPro" id="IPR028883">
    <property type="entry name" value="tRNA_aden_deaminase"/>
</dbReference>
<dbReference type="GO" id="GO:0008270">
    <property type="term" value="F:zinc ion binding"/>
    <property type="evidence" value="ECO:0007669"/>
    <property type="project" value="UniProtKB-UniRule"/>
</dbReference>
<sequence>MIDSPLNPLALHEEYMRMALDEAVAAFDEKEVPVGAIIVHDGHVIAAAHNQRETLNDPTAHAEMIALTQAATALESWRLEDCTLYVTLEPCPMCAGAIVQARVPRVVYGTTDLKAGACHSLYSITSDPRLNHRSEVLPGVLAPDCKAILQEFFRQQRALGKK</sequence>
<evidence type="ECO:0000256" key="8">
    <source>
        <dbReference type="HAMAP-Rule" id="MF_00972"/>
    </source>
</evidence>
<dbReference type="GO" id="GO:0002100">
    <property type="term" value="P:tRNA wobble adenosine to inosine editing"/>
    <property type="evidence" value="ECO:0007669"/>
    <property type="project" value="UniProtKB-UniRule"/>
</dbReference>
<evidence type="ECO:0000259" key="9">
    <source>
        <dbReference type="PROSITE" id="PS51747"/>
    </source>
</evidence>
<evidence type="ECO:0000256" key="6">
    <source>
        <dbReference type="ARBA" id="ARBA00022833"/>
    </source>
</evidence>
<dbReference type="InterPro" id="IPR016192">
    <property type="entry name" value="APOBEC/CMP_deaminase_Zn-bd"/>
</dbReference>
<keyword evidence="3 8" id="KW-0819">tRNA processing</keyword>
<dbReference type="InterPro" id="IPR016193">
    <property type="entry name" value="Cytidine_deaminase-like"/>
</dbReference>
<evidence type="ECO:0000313" key="11">
    <source>
        <dbReference type="Proteomes" id="UP000006860"/>
    </source>
</evidence>
<dbReference type="KEGG" id="pbs:Plabr_1542"/>
<dbReference type="PANTHER" id="PTHR11079:SF202">
    <property type="entry name" value="TRNA-SPECIFIC ADENOSINE DEAMINASE"/>
    <property type="match status" value="1"/>
</dbReference>
<dbReference type="InterPro" id="IPR058535">
    <property type="entry name" value="MafB19-deam"/>
</dbReference>
<keyword evidence="5 8" id="KW-0378">Hydrolase</keyword>
<protein>
    <recommendedName>
        <fullName evidence="8">tRNA-specific adenosine deaminase</fullName>
        <ecNumber evidence="8">3.5.4.33</ecNumber>
    </recommendedName>
</protein>
<dbReference type="EMBL" id="CP002546">
    <property type="protein sequence ID" value="ADY59153.1"/>
    <property type="molecule type" value="Genomic_DNA"/>
</dbReference>
<comment type="subunit">
    <text evidence="2 8">Homodimer.</text>
</comment>
<dbReference type="CDD" id="cd01285">
    <property type="entry name" value="nucleoside_deaminase"/>
    <property type="match status" value="1"/>
</dbReference>
<dbReference type="AlphaFoldDB" id="F0SRN0"/>
<dbReference type="NCBIfam" id="NF008113">
    <property type="entry name" value="PRK10860.1"/>
    <property type="match status" value="1"/>
</dbReference>
<dbReference type="Pfam" id="PF14437">
    <property type="entry name" value="MafB19-deam"/>
    <property type="match status" value="1"/>
</dbReference>
<dbReference type="RefSeq" id="WP_013627881.1">
    <property type="nucleotide sequence ID" value="NC_015174.1"/>
</dbReference>
<feature type="binding site" evidence="8">
    <location>
        <position position="91"/>
    </location>
    <ligand>
        <name>Zn(2+)</name>
        <dbReference type="ChEBI" id="CHEBI:29105"/>
        <note>catalytic</note>
    </ligand>
</feature>
<dbReference type="Proteomes" id="UP000006860">
    <property type="component" value="Chromosome"/>
</dbReference>
<feature type="active site" description="Proton donor" evidence="8">
    <location>
        <position position="63"/>
    </location>
</feature>
<evidence type="ECO:0000256" key="5">
    <source>
        <dbReference type="ARBA" id="ARBA00022801"/>
    </source>
</evidence>
<keyword evidence="6 8" id="KW-0862">Zinc</keyword>
<accession>F0SRN0</accession>
<gene>
    <name evidence="8" type="primary">tadA</name>
    <name evidence="10" type="ordered locus">Plabr_1542</name>
</gene>
<comment type="function">
    <text evidence="8">Catalyzes the deamination of adenosine to inosine at the wobble position 34 of tRNA(Arg2).</text>
</comment>
<dbReference type="EC" id="3.5.4.33" evidence="8"/>
<keyword evidence="11" id="KW-1185">Reference proteome</keyword>
<proteinExistence type="inferred from homology"/>
<dbReference type="HAMAP" id="MF_00972">
    <property type="entry name" value="tRNA_aden_deaminase"/>
    <property type="match status" value="1"/>
</dbReference>
<feature type="binding site" evidence="8">
    <location>
        <position position="61"/>
    </location>
    <ligand>
        <name>Zn(2+)</name>
        <dbReference type="ChEBI" id="CHEBI:29105"/>
        <note>catalytic</note>
    </ligand>
</feature>
<name>F0SRN0_RUBBR</name>
<keyword evidence="4 8" id="KW-0479">Metal-binding</keyword>
<comment type="similarity">
    <text evidence="1">Belongs to the cytidine and deoxycytidylate deaminase family. ADAT2 subfamily.</text>
</comment>
<dbReference type="HOGENOM" id="CLU_025810_3_2_0"/>
<evidence type="ECO:0000256" key="2">
    <source>
        <dbReference type="ARBA" id="ARBA00011738"/>
    </source>
</evidence>
<dbReference type="STRING" id="756272.Plabr_1542"/>
<evidence type="ECO:0000256" key="7">
    <source>
        <dbReference type="ARBA" id="ARBA00048045"/>
    </source>
</evidence>
<evidence type="ECO:0000256" key="1">
    <source>
        <dbReference type="ARBA" id="ARBA00010669"/>
    </source>
</evidence>
<evidence type="ECO:0000256" key="3">
    <source>
        <dbReference type="ARBA" id="ARBA00022694"/>
    </source>
</evidence>
<feature type="binding site" evidence="8">
    <location>
        <position position="94"/>
    </location>
    <ligand>
        <name>Zn(2+)</name>
        <dbReference type="ChEBI" id="CHEBI:29105"/>
        <note>catalytic</note>
    </ligand>
</feature>
<comment type="cofactor">
    <cofactor evidence="8">
        <name>Zn(2+)</name>
        <dbReference type="ChEBI" id="CHEBI:29105"/>
    </cofactor>
    <text evidence="8">Binds 1 zinc ion per subunit.</text>
</comment>
<dbReference type="OrthoDB" id="9802676at2"/>
<organism evidence="10 11">
    <name type="scientific">Rubinisphaera brasiliensis (strain ATCC 49424 / DSM 5305 / JCM 21570 / IAM 15109 / NBRC 103401 / IFAM 1448)</name>
    <name type="common">Planctomyces brasiliensis</name>
    <dbReference type="NCBI Taxonomy" id="756272"/>
    <lineage>
        <taxon>Bacteria</taxon>
        <taxon>Pseudomonadati</taxon>
        <taxon>Planctomycetota</taxon>
        <taxon>Planctomycetia</taxon>
        <taxon>Planctomycetales</taxon>
        <taxon>Planctomycetaceae</taxon>
        <taxon>Rubinisphaera</taxon>
    </lineage>
</organism>
<reference evidence="11" key="1">
    <citation type="submission" date="2011-02" db="EMBL/GenBank/DDBJ databases">
        <title>The complete genome of Planctomyces brasiliensis DSM 5305.</title>
        <authorList>
            <person name="Lucas S."/>
            <person name="Copeland A."/>
            <person name="Lapidus A."/>
            <person name="Bruce D."/>
            <person name="Goodwin L."/>
            <person name="Pitluck S."/>
            <person name="Kyrpides N."/>
            <person name="Mavromatis K."/>
            <person name="Pagani I."/>
            <person name="Ivanova N."/>
            <person name="Ovchinnikova G."/>
            <person name="Lu M."/>
            <person name="Detter J.C."/>
            <person name="Han C."/>
            <person name="Land M."/>
            <person name="Hauser L."/>
            <person name="Markowitz V."/>
            <person name="Cheng J.-F."/>
            <person name="Hugenholtz P."/>
            <person name="Woyke T."/>
            <person name="Wu D."/>
            <person name="Tindall B."/>
            <person name="Pomrenke H.G."/>
            <person name="Brambilla E."/>
            <person name="Klenk H.-P."/>
            <person name="Eisen J.A."/>
        </authorList>
    </citation>
    <scope>NUCLEOTIDE SEQUENCE [LARGE SCALE GENOMIC DNA]</scope>
    <source>
        <strain evidence="11">ATCC 49424 / DSM 5305 / JCM 21570 / NBRC 103401 / IFAM 1448</strain>
    </source>
</reference>
<dbReference type="GO" id="GO:0052717">
    <property type="term" value="F:tRNA-specific adenosine-34 deaminase activity"/>
    <property type="evidence" value="ECO:0007669"/>
    <property type="project" value="UniProtKB-UniRule"/>
</dbReference>
<evidence type="ECO:0000256" key="4">
    <source>
        <dbReference type="ARBA" id="ARBA00022723"/>
    </source>
</evidence>
<dbReference type="InterPro" id="IPR002125">
    <property type="entry name" value="CMP_dCMP_dom"/>
</dbReference>
<dbReference type="PROSITE" id="PS51747">
    <property type="entry name" value="CYT_DCMP_DEAMINASES_2"/>
    <property type="match status" value="1"/>
</dbReference>
<dbReference type="SUPFAM" id="SSF53927">
    <property type="entry name" value="Cytidine deaminase-like"/>
    <property type="match status" value="1"/>
</dbReference>
<dbReference type="PANTHER" id="PTHR11079">
    <property type="entry name" value="CYTOSINE DEAMINASE FAMILY MEMBER"/>
    <property type="match status" value="1"/>
</dbReference>
<evidence type="ECO:0000313" key="10">
    <source>
        <dbReference type="EMBL" id="ADY59153.1"/>
    </source>
</evidence>
<feature type="domain" description="CMP/dCMP-type deaminase" evidence="9">
    <location>
        <begin position="10"/>
        <end position="137"/>
    </location>
</feature>
<dbReference type="PROSITE" id="PS00903">
    <property type="entry name" value="CYT_DCMP_DEAMINASES_1"/>
    <property type="match status" value="1"/>
</dbReference>
<dbReference type="eggNOG" id="COG0590">
    <property type="taxonomic scope" value="Bacteria"/>
</dbReference>